<accession>A0ABX1N7C4</accession>
<dbReference type="PROSITE" id="PS50005">
    <property type="entry name" value="TPR"/>
    <property type="match status" value="4"/>
</dbReference>
<dbReference type="Gene3D" id="1.25.40.10">
    <property type="entry name" value="Tetratricopeptide repeat domain"/>
    <property type="match status" value="5"/>
</dbReference>
<organism evidence="6 7">
    <name type="scientific">Aromatoleum buckelii</name>
    <dbReference type="NCBI Taxonomy" id="200254"/>
    <lineage>
        <taxon>Bacteria</taxon>
        <taxon>Pseudomonadati</taxon>
        <taxon>Pseudomonadota</taxon>
        <taxon>Betaproteobacteria</taxon>
        <taxon>Rhodocyclales</taxon>
        <taxon>Rhodocyclaceae</taxon>
        <taxon>Aromatoleum</taxon>
    </lineage>
</organism>
<keyword evidence="1" id="KW-0677">Repeat</keyword>
<keyword evidence="7" id="KW-1185">Reference proteome</keyword>
<dbReference type="SMART" id="SM00028">
    <property type="entry name" value="TPR"/>
    <property type="match status" value="17"/>
</dbReference>
<dbReference type="Pfam" id="PF13432">
    <property type="entry name" value="TPR_16"/>
    <property type="match status" value="5"/>
</dbReference>
<dbReference type="Pfam" id="PF14559">
    <property type="entry name" value="TPR_19"/>
    <property type="match status" value="2"/>
</dbReference>
<evidence type="ECO:0000256" key="3">
    <source>
        <dbReference type="PROSITE-ProRule" id="PRU00339"/>
    </source>
</evidence>
<dbReference type="SUPFAM" id="SSF48452">
    <property type="entry name" value="TPR-like"/>
    <property type="match status" value="4"/>
</dbReference>
<dbReference type="PANTHER" id="PTHR45586:SF1">
    <property type="entry name" value="LIPOPOLYSACCHARIDE ASSEMBLY PROTEIN B"/>
    <property type="match status" value="1"/>
</dbReference>
<evidence type="ECO:0000313" key="7">
    <source>
        <dbReference type="Proteomes" id="UP000601990"/>
    </source>
</evidence>
<protein>
    <submittedName>
        <fullName evidence="6">PEP-CTERM system TPR-repeat protein PrsT</fullName>
    </submittedName>
</protein>
<dbReference type="InterPro" id="IPR014266">
    <property type="entry name" value="PEP-CTERM_TPR_PrsT"/>
</dbReference>
<feature type="region of interest" description="Disordered" evidence="5">
    <location>
        <begin position="910"/>
        <end position="931"/>
    </location>
</feature>
<proteinExistence type="predicted"/>
<gene>
    <name evidence="6" type="primary">prsT</name>
    <name evidence="6" type="ORF">GO608_17900</name>
</gene>
<evidence type="ECO:0000256" key="4">
    <source>
        <dbReference type="SAM" id="Coils"/>
    </source>
</evidence>
<dbReference type="PROSITE" id="PS51257">
    <property type="entry name" value="PROKAR_LIPOPROTEIN"/>
    <property type="match status" value="1"/>
</dbReference>
<dbReference type="InterPro" id="IPR019734">
    <property type="entry name" value="TPR_rpt"/>
</dbReference>
<evidence type="ECO:0000256" key="5">
    <source>
        <dbReference type="SAM" id="MobiDB-lite"/>
    </source>
</evidence>
<dbReference type="PANTHER" id="PTHR45586">
    <property type="entry name" value="TPR REPEAT-CONTAINING PROTEIN PA4667"/>
    <property type="match status" value="1"/>
</dbReference>
<evidence type="ECO:0000313" key="6">
    <source>
        <dbReference type="EMBL" id="NMF95184.1"/>
    </source>
</evidence>
<feature type="repeat" description="TPR" evidence="3">
    <location>
        <begin position="375"/>
        <end position="408"/>
    </location>
</feature>
<dbReference type="EMBL" id="WTVH01000051">
    <property type="protein sequence ID" value="NMF95184.1"/>
    <property type="molecule type" value="Genomic_DNA"/>
</dbReference>
<keyword evidence="2 3" id="KW-0802">TPR repeat</keyword>
<keyword evidence="4" id="KW-0175">Coiled coil</keyword>
<dbReference type="InterPro" id="IPR011990">
    <property type="entry name" value="TPR-like_helical_dom_sf"/>
</dbReference>
<dbReference type="NCBIfam" id="TIGR02917">
    <property type="entry name" value="PEP_TPR_lipo"/>
    <property type="match status" value="1"/>
</dbReference>
<name>A0ABX1N7C4_9RHOO</name>
<feature type="repeat" description="TPR" evidence="3">
    <location>
        <begin position="850"/>
        <end position="883"/>
    </location>
</feature>
<dbReference type="Proteomes" id="UP000601990">
    <property type="component" value="Unassembled WGS sequence"/>
</dbReference>
<evidence type="ECO:0000256" key="2">
    <source>
        <dbReference type="ARBA" id="ARBA00022803"/>
    </source>
</evidence>
<feature type="repeat" description="TPR" evidence="3">
    <location>
        <begin position="477"/>
        <end position="510"/>
    </location>
</feature>
<feature type="coiled-coil region" evidence="4">
    <location>
        <begin position="785"/>
        <end position="812"/>
    </location>
</feature>
<reference evidence="6" key="1">
    <citation type="submission" date="2019-12" db="EMBL/GenBank/DDBJ databases">
        <title>Comparative genomics gives insights into the taxonomy of the Azoarcus-Aromatoleum group and reveals separate origins of nif in the plant-associated Azoarcus and non-plant-associated Aromatoleum sub-groups.</title>
        <authorList>
            <person name="Lafos M."/>
            <person name="Maluk M."/>
            <person name="Batista M."/>
            <person name="Junghare M."/>
            <person name="Carmona M."/>
            <person name="Faoro H."/>
            <person name="Cruz L.M."/>
            <person name="Battistoni F."/>
            <person name="De Souza E."/>
            <person name="Pedrosa F."/>
            <person name="Chen W.-M."/>
            <person name="Poole P.S."/>
            <person name="Dixon R.A."/>
            <person name="James E.K."/>
        </authorList>
    </citation>
    <scope>NUCLEOTIDE SEQUENCE</scope>
    <source>
        <strain evidence="6">U120</strain>
    </source>
</reference>
<sequence length="931" mass="99487">MIVSERKVSARSFAGRIVTAALCAALLTACGDDPETMLRSAKEYLAKGDTNAAAIQLKNALQKDGSLAEARFLLGQINLEQGDVAGAVKELRRAAERGYPDAQVSPLLARALVRSGEFDEVLKAFDGKALEDPAGQAALLGAVGDAHFAKRELEKARASYEAAVAVAPSDAQTRVGLGRIKFFGGDPDGALAEADRALALKADAAQAHALRADVMMLRNQPAEVVTALEAAVAARPEAVNYHFALVSALLRENRFDAAVSRLDAMKKIAPRHASTRYLQALVELRNNRMTEARDQVAEAVRLAPDFLAARLLAGVVYGRLNQQVLAQEHLGVVLTRAPRQVLARRMLAASQLAAGEPSRALETLQPLLDAASVDSATMALAGRIYTATGDLDRAAEYFAKVSAAEPENASARTRLGVSRLMGGDADQAIADLEAASELESDGGQADLALILVHLRRGEFDKAMRTQQQLEAKQPENPQTHILKGGILMGKKDVAGARAAFEKALELNPDYLAASANLARMDIADGRPDDAKRRFEKIVSANPKNIEAHLFLATLLERTGAKPGEVLSALERAAGANPAAVAPRLAVTRHHLVAGEAKKALTVAQELAVAHPSDVQVIGLLAQAQLAAGDRQQAISSLNKLTGLVPQTPGPLIKLSDLQRLAKDHSGAERSLRRALEHKADLLDAQQRLVSLFVEDKRIEEALAISKTVQRQRPKESIGLLAEGDIHMAAGTWTPAVQAYGKALQLASSPQAAVKLHAAQFKAEKAADAARTAADWMRTHPKDVTMRNYLAERAVAEGRLDDARKLYEKLDELVPNNPSVMNNLAWIAGQRGDPAAIELARTALSLSPDNPAILDTLGMLQVEHGQRDEGLDNLRKAVSLAPDAGVLRLNLAKAYLKADRKSDALKELEHLATQAPEGSPLRAQATSLKQGL</sequence>
<feature type="repeat" description="TPR" evidence="3">
    <location>
        <begin position="137"/>
        <end position="170"/>
    </location>
</feature>
<dbReference type="InterPro" id="IPR051012">
    <property type="entry name" value="CellSynth/LPSAsmb/PSIAsmb"/>
</dbReference>
<comment type="caution">
    <text evidence="6">The sequence shown here is derived from an EMBL/GenBank/DDBJ whole genome shotgun (WGS) entry which is preliminary data.</text>
</comment>
<evidence type="ECO:0000256" key="1">
    <source>
        <dbReference type="ARBA" id="ARBA00022737"/>
    </source>
</evidence>